<proteinExistence type="predicted"/>
<keyword evidence="4" id="KW-1185">Reference proteome</keyword>
<feature type="region of interest" description="Disordered" evidence="2">
    <location>
        <begin position="1"/>
        <end position="24"/>
    </location>
</feature>
<evidence type="ECO:0000313" key="3">
    <source>
        <dbReference type="EMBL" id="CAB3231611.1"/>
    </source>
</evidence>
<feature type="compositionally biased region" description="Basic and acidic residues" evidence="2">
    <location>
        <begin position="56"/>
        <end position="68"/>
    </location>
</feature>
<protein>
    <submittedName>
        <fullName evidence="3">Uncharacterized protein</fullName>
    </submittedName>
</protein>
<comment type="caution">
    <text evidence="3">The sequence shown here is derived from an EMBL/GenBank/DDBJ whole genome shotgun (WGS) entry which is preliminary data.</text>
</comment>
<accession>A0A8S0ZGV2</accession>
<dbReference type="AlphaFoldDB" id="A0A8S0ZGV2"/>
<gene>
    <name evidence="3" type="ORF">APLA_LOCUS4490</name>
</gene>
<organism evidence="3 4">
    <name type="scientific">Arctia plantaginis</name>
    <name type="common">Wood tiger moth</name>
    <name type="synonym">Phalaena plantaginis</name>
    <dbReference type="NCBI Taxonomy" id="874455"/>
    <lineage>
        <taxon>Eukaryota</taxon>
        <taxon>Metazoa</taxon>
        <taxon>Ecdysozoa</taxon>
        <taxon>Arthropoda</taxon>
        <taxon>Hexapoda</taxon>
        <taxon>Insecta</taxon>
        <taxon>Pterygota</taxon>
        <taxon>Neoptera</taxon>
        <taxon>Endopterygota</taxon>
        <taxon>Lepidoptera</taxon>
        <taxon>Glossata</taxon>
        <taxon>Ditrysia</taxon>
        <taxon>Noctuoidea</taxon>
        <taxon>Erebidae</taxon>
        <taxon>Arctiinae</taxon>
        <taxon>Arctia</taxon>
    </lineage>
</organism>
<dbReference type="OrthoDB" id="6930725at2759"/>
<dbReference type="EMBL" id="CADEBC010000467">
    <property type="protein sequence ID" value="CAB3231611.1"/>
    <property type="molecule type" value="Genomic_DNA"/>
</dbReference>
<evidence type="ECO:0000256" key="2">
    <source>
        <dbReference type="SAM" id="MobiDB-lite"/>
    </source>
</evidence>
<name>A0A8S0ZGV2_ARCPL</name>
<evidence type="ECO:0000313" key="4">
    <source>
        <dbReference type="Proteomes" id="UP000494106"/>
    </source>
</evidence>
<keyword evidence="1" id="KW-0175">Coiled coil</keyword>
<dbReference type="Proteomes" id="UP000494106">
    <property type="component" value="Unassembled WGS sequence"/>
</dbReference>
<evidence type="ECO:0000256" key="1">
    <source>
        <dbReference type="SAM" id="Coils"/>
    </source>
</evidence>
<feature type="coiled-coil region" evidence="1">
    <location>
        <begin position="356"/>
        <end position="383"/>
    </location>
</feature>
<reference evidence="3 4" key="1">
    <citation type="submission" date="2020-04" db="EMBL/GenBank/DDBJ databases">
        <authorList>
            <person name="Wallbank WR R."/>
            <person name="Pardo Diaz C."/>
            <person name="Kozak K."/>
            <person name="Martin S."/>
            <person name="Jiggins C."/>
            <person name="Moest M."/>
            <person name="Warren A I."/>
            <person name="Byers J.R.P. K."/>
            <person name="Montejo-Kovacevich G."/>
            <person name="Yen C E."/>
        </authorList>
    </citation>
    <scope>NUCLEOTIDE SEQUENCE [LARGE SCALE GENOMIC DNA]</scope>
</reference>
<feature type="region of interest" description="Disordered" evidence="2">
    <location>
        <begin position="56"/>
        <end position="123"/>
    </location>
</feature>
<sequence>MSASQRKVAAKKTVSKKLDMDSSLSGVSSAVSALACIAPPTTHVKASRTLREKVLTKTVRAKDPEKHTQPSGSAEPALLTETKASGSNTAEREGQVPPTSSRDSDVTACTAEPGRGEVCGEGEPAVSEASVVTPNDQTLQKIYNWQQDDLSPMPVISDDESVVSLPASPVLGDKRRQSMLLTSGRRLGVEMDAATKEANEALLRGKEALESSGNIRRDCKQTALESLQTLYEIALALSDSRSRHKENLEKERSRHARELVRAERAHSKEMAELFKNVATELGQARGEIVETLKESRATRDWLGCETREPFEQIGQLSRALADLGKKQEYLADCLARHKEDPAGSNNKEFSDIKTALRTLSSQLDALRRDSEKAEREHLKAKEAFREILSAVGSQQNDHGMAGVVGELANIRSEIVELFNFCRENRATVSPAPPETQEGTREAIEPLRERLDIVVAELRGLKEVREKTPPPACDVCIIRR</sequence>